<dbReference type="OrthoDB" id="5522061at2759"/>
<organism evidence="2 3">
    <name type="scientific">[Emmonsia] crescens</name>
    <dbReference type="NCBI Taxonomy" id="73230"/>
    <lineage>
        <taxon>Eukaryota</taxon>
        <taxon>Fungi</taxon>
        <taxon>Dikarya</taxon>
        <taxon>Ascomycota</taxon>
        <taxon>Pezizomycotina</taxon>
        <taxon>Eurotiomycetes</taxon>
        <taxon>Eurotiomycetidae</taxon>
        <taxon>Onygenales</taxon>
        <taxon>Ajellomycetaceae</taxon>
        <taxon>Emergomyces</taxon>
    </lineage>
</organism>
<dbReference type="GO" id="GO:0070681">
    <property type="term" value="P:glutaminyl-tRNAGln biosynthesis via transamidation"/>
    <property type="evidence" value="ECO:0007669"/>
    <property type="project" value="TreeGrafter"/>
</dbReference>
<accession>A0A0G2JC03</accession>
<dbReference type="InterPro" id="IPR049545">
    <property type="entry name" value="Gta3_dom"/>
</dbReference>
<evidence type="ECO:0000313" key="2">
    <source>
        <dbReference type="EMBL" id="KKZ68381.1"/>
    </source>
</evidence>
<protein>
    <recommendedName>
        <fullName evidence="1">Glutamyl-tRNA amidotransferase complex subunit Gta3 domain-containing protein</fullName>
    </recommendedName>
</protein>
<dbReference type="GO" id="GO:0005739">
    <property type="term" value="C:mitochondrion"/>
    <property type="evidence" value="ECO:0007669"/>
    <property type="project" value="TreeGrafter"/>
</dbReference>
<name>A0A0G2JC03_9EURO</name>
<dbReference type="VEuPathDB" id="FungiDB:EMCG_00150"/>
<dbReference type="GO" id="GO:0006450">
    <property type="term" value="P:regulation of translational fidelity"/>
    <property type="evidence" value="ECO:0007669"/>
    <property type="project" value="InterPro"/>
</dbReference>
<dbReference type="GO" id="GO:0030956">
    <property type="term" value="C:glutamyl-tRNA(Gln) amidotransferase complex"/>
    <property type="evidence" value="ECO:0007669"/>
    <property type="project" value="TreeGrafter"/>
</dbReference>
<feature type="domain" description="Glutamyl-tRNA amidotransferase complex subunit Gta3" evidence="1">
    <location>
        <begin position="69"/>
        <end position="121"/>
    </location>
</feature>
<proteinExistence type="predicted"/>
<reference evidence="3" key="1">
    <citation type="journal article" date="2015" name="PLoS Genet.">
        <title>The dynamic genome and transcriptome of the human fungal pathogen Blastomyces and close relative Emmonsia.</title>
        <authorList>
            <person name="Munoz J.F."/>
            <person name="Gauthier G.M."/>
            <person name="Desjardins C.A."/>
            <person name="Gallo J.E."/>
            <person name="Holder J."/>
            <person name="Sullivan T.D."/>
            <person name="Marty A.J."/>
            <person name="Carmen J.C."/>
            <person name="Chen Z."/>
            <person name="Ding L."/>
            <person name="Gujja S."/>
            <person name="Magrini V."/>
            <person name="Misas E."/>
            <person name="Mitreva M."/>
            <person name="Priest M."/>
            <person name="Saif S."/>
            <person name="Whiston E.A."/>
            <person name="Young S."/>
            <person name="Zeng Q."/>
            <person name="Goldman W.E."/>
            <person name="Mardis E.R."/>
            <person name="Taylor J.W."/>
            <person name="McEwen J.G."/>
            <person name="Clay O.K."/>
            <person name="Klein B.S."/>
            <person name="Cuomo C.A."/>
        </authorList>
    </citation>
    <scope>NUCLEOTIDE SEQUENCE [LARGE SCALE GENOMIC DNA]</scope>
    <source>
        <strain evidence="3">UAMH 3008</strain>
    </source>
</reference>
<dbReference type="GO" id="GO:0032543">
    <property type="term" value="P:mitochondrial translation"/>
    <property type="evidence" value="ECO:0007669"/>
    <property type="project" value="TreeGrafter"/>
</dbReference>
<evidence type="ECO:0000259" key="1">
    <source>
        <dbReference type="Pfam" id="PF20978"/>
    </source>
</evidence>
<dbReference type="AlphaFoldDB" id="A0A0G2JC03"/>
<dbReference type="PANTHER" id="PTHR15004">
    <property type="entry name" value="GLUTAMYL-TRNA(GLN) AMIDOTRANSFERASE SUBUNIT C, MITOCHONDRIAL"/>
    <property type="match status" value="1"/>
</dbReference>
<comment type="caution">
    <text evidence="2">The sequence shown here is derived from an EMBL/GenBank/DDBJ whole genome shotgun (WGS) entry which is preliminary data.</text>
</comment>
<dbReference type="EMBL" id="LCZI01000113">
    <property type="protein sequence ID" value="KKZ68381.1"/>
    <property type="molecule type" value="Genomic_DNA"/>
</dbReference>
<dbReference type="InterPro" id="IPR003837">
    <property type="entry name" value="GatC"/>
</dbReference>
<sequence length="195" mass="21925">MALNRIWSARPLLQTTCKTTHCIGTRSIRQATPPSATAPTEDPASILSKPSWSVRSLLPENTSLPQSRIVSSKQLHHLLRLSALPPPSSVEEEEEMLKTLESQIHFVREVQCIDTTGVTPLRSIRDETEEAQEENKISIKTLETSLKQERYVGRSRRIQRTRAEKLAHPDGEVWDGDALKPASKTMGRYFVVQSS</sequence>
<gene>
    <name evidence="2" type="ORF">EMCG_00150</name>
</gene>
<evidence type="ECO:0000313" key="3">
    <source>
        <dbReference type="Proteomes" id="UP000034164"/>
    </source>
</evidence>
<dbReference type="PANTHER" id="PTHR15004:SF0">
    <property type="entry name" value="GLUTAMYL-TRNA(GLN) AMIDOTRANSFERASE SUBUNIT C, MITOCHONDRIAL"/>
    <property type="match status" value="1"/>
</dbReference>
<dbReference type="Proteomes" id="UP000034164">
    <property type="component" value="Unassembled WGS sequence"/>
</dbReference>
<dbReference type="Pfam" id="PF20978">
    <property type="entry name" value="Gta3"/>
    <property type="match status" value="1"/>
</dbReference>